<organism evidence="1 2">
    <name type="scientific">Streptomyces nitrosporeus</name>
    <dbReference type="NCBI Taxonomy" id="28894"/>
    <lineage>
        <taxon>Bacteria</taxon>
        <taxon>Bacillati</taxon>
        <taxon>Actinomycetota</taxon>
        <taxon>Actinomycetes</taxon>
        <taxon>Kitasatosporales</taxon>
        <taxon>Streptomycetaceae</taxon>
        <taxon>Streptomyces</taxon>
    </lineage>
</organism>
<keyword evidence="2" id="KW-1185">Reference proteome</keyword>
<dbReference type="NCBIfam" id="NF038082">
    <property type="entry name" value="phiSA1p31"/>
    <property type="match status" value="1"/>
</dbReference>
<dbReference type="OrthoDB" id="4304139at2"/>
<gene>
    <name evidence="1" type="ORF">CP967_31310</name>
</gene>
<dbReference type="RefSeq" id="WP_150491175.1">
    <property type="nucleotide sequence ID" value="NZ_BMUV01000003.1"/>
</dbReference>
<sequence length="130" mass="14316">MATAQYDTRTRTLEETVIVLTLTQDEADELREVLASDASTRATVCILDALTRPTQPEQSAPAADTYTSAAGITYDLSASYRDRGGDVWEFTGKRTVHSGRPFVTYTGYMDNDDTVDDIEANWGPLVKVTQ</sequence>
<evidence type="ECO:0000313" key="2">
    <source>
        <dbReference type="Proteomes" id="UP000326178"/>
    </source>
</evidence>
<name>A0A5J6FHM3_9ACTN</name>
<proteinExistence type="predicted"/>
<reference evidence="1 2" key="1">
    <citation type="submission" date="2017-09" db="EMBL/GenBank/DDBJ databases">
        <authorList>
            <person name="Lee N."/>
            <person name="Cho B.-K."/>
        </authorList>
    </citation>
    <scope>NUCLEOTIDE SEQUENCE [LARGE SCALE GENOMIC DNA]</scope>
    <source>
        <strain evidence="1 2">ATCC 12769</strain>
    </source>
</reference>
<dbReference type="KEGG" id="snk:CP967_31310"/>
<dbReference type="Proteomes" id="UP000326178">
    <property type="component" value="Chromosome"/>
</dbReference>
<protein>
    <submittedName>
        <fullName evidence="1">Uncharacterized protein</fullName>
    </submittedName>
</protein>
<accession>A0A5J6FHM3</accession>
<dbReference type="AlphaFoldDB" id="A0A5J6FHM3"/>
<dbReference type="EMBL" id="CP023702">
    <property type="protein sequence ID" value="QEU75858.1"/>
    <property type="molecule type" value="Genomic_DNA"/>
</dbReference>
<evidence type="ECO:0000313" key="1">
    <source>
        <dbReference type="EMBL" id="QEU75858.1"/>
    </source>
</evidence>